<evidence type="ECO:0000256" key="7">
    <source>
        <dbReference type="ARBA" id="ARBA00022723"/>
    </source>
</evidence>
<evidence type="ECO:0000256" key="3">
    <source>
        <dbReference type="ARBA" id="ARBA00021330"/>
    </source>
</evidence>
<dbReference type="Pfam" id="PF12623">
    <property type="entry name" value="Hen1_L"/>
    <property type="match status" value="1"/>
</dbReference>
<keyword evidence="5" id="KW-0808">Transferase</keyword>
<comment type="catalytic activity">
    <reaction evidence="12">
        <text>small RNA 3'-end nucleotide + S-adenosyl-L-methionine = small RNA 3'-end 2'-O-methylnucleotide + S-adenosyl-L-homocysteine + H(+)</text>
        <dbReference type="Rhea" id="RHEA:37887"/>
        <dbReference type="Rhea" id="RHEA-COMP:10415"/>
        <dbReference type="Rhea" id="RHEA-COMP:10416"/>
        <dbReference type="ChEBI" id="CHEBI:15378"/>
        <dbReference type="ChEBI" id="CHEBI:57856"/>
        <dbReference type="ChEBI" id="CHEBI:59789"/>
        <dbReference type="ChEBI" id="CHEBI:74896"/>
        <dbReference type="ChEBI" id="CHEBI:74898"/>
        <dbReference type="EC" id="2.1.1.386"/>
    </reaction>
</comment>
<comment type="similarity">
    <text evidence="2">Belongs to the methyltransferase superfamily. HEN1 family.</text>
</comment>
<dbReference type="InterPro" id="IPR024026">
    <property type="entry name" value="3'-RNA_MeTfrase_Hen1_bac"/>
</dbReference>
<dbReference type="PANTHER" id="PTHR21404:SF3">
    <property type="entry name" value="SMALL RNA 2'-O-METHYLTRANSFERASE"/>
    <property type="match status" value="1"/>
</dbReference>
<gene>
    <name evidence="15" type="ORF">ACFOW7_12250</name>
</gene>
<evidence type="ECO:0000313" key="15">
    <source>
        <dbReference type="EMBL" id="MFC4160121.1"/>
    </source>
</evidence>
<dbReference type="EC" id="2.1.1.386" evidence="11"/>
<protein>
    <recommendedName>
        <fullName evidence="3">Small RNA 2'-O-methyltransferase</fullName>
        <ecNumber evidence="11">2.1.1.386</ecNumber>
    </recommendedName>
</protein>
<evidence type="ECO:0000256" key="10">
    <source>
        <dbReference type="ARBA" id="ARBA00023158"/>
    </source>
</evidence>
<reference evidence="16" key="1">
    <citation type="journal article" date="2019" name="Int. J. Syst. Evol. Microbiol.">
        <title>The Global Catalogue of Microorganisms (GCM) 10K type strain sequencing project: providing services to taxonomists for standard genome sequencing and annotation.</title>
        <authorList>
            <consortium name="The Broad Institute Genomics Platform"/>
            <consortium name="The Broad Institute Genome Sequencing Center for Infectious Disease"/>
            <person name="Wu L."/>
            <person name="Ma J."/>
        </authorList>
    </citation>
    <scope>NUCLEOTIDE SEQUENCE [LARGE SCALE GENOMIC DNA]</scope>
    <source>
        <strain evidence="16">LMG 29894</strain>
    </source>
</reference>
<evidence type="ECO:0000256" key="4">
    <source>
        <dbReference type="ARBA" id="ARBA00022603"/>
    </source>
</evidence>
<dbReference type="PANTHER" id="PTHR21404">
    <property type="entry name" value="HEN1"/>
    <property type="match status" value="1"/>
</dbReference>
<evidence type="ECO:0000259" key="13">
    <source>
        <dbReference type="Pfam" id="PF08242"/>
    </source>
</evidence>
<evidence type="ECO:0000256" key="1">
    <source>
        <dbReference type="ARBA" id="ARBA00001946"/>
    </source>
</evidence>
<dbReference type="SUPFAM" id="SSF53335">
    <property type="entry name" value="S-adenosyl-L-methionine-dependent methyltransferases"/>
    <property type="match status" value="1"/>
</dbReference>
<dbReference type="InterPro" id="IPR024740">
    <property type="entry name" value="Hen1_N"/>
</dbReference>
<dbReference type="NCBIfam" id="TIGR04074">
    <property type="entry name" value="bacter_Hen1"/>
    <property type="match status" value="1"/>
</dbReference>
<dbReference type="InterPro" id="IPR029063">
    <property type="entry name" value="SAM-dependent_MTases_sf"/>
</dbReference>
<proteinExistence type="inferred from homology"/>
<keyword evidence="10" id="KW-0943">RNA-mediated gene silencing</keyword>
<keyword evidence="9" id="KW-0694">RNA-binding</keyword>
<dbReference type="EMBL" id="JBHSBU010000001">
    <property type="protein sequence ID" value="MFC4160121.1"/>
    <property type="molecule type" value="Genomic_DNA"/>
</dbReference>
<accession>A0ABV8MSQ4</accession>
<evidence type="ECO:0000313" key="16">
    <source>
        <dbReference type="Proteomes" id="UP001595791"/>
    </source>
</evidence>
<dbReference type="CDD" id="cd02440">
    <property type="entry name" value="AdoMet_MTases"/>
    <property type="match status" value="1"/>
</dbReference>
<feature type="domain" description="Hen1 N-terminal" evidence="14">
    <location>
        <begin position="1"/>
        <end position="239"/>
    </location>
</feature>
<keyword evidence="6" id="KW-0949">S-adenosyl-L-methionine</keyword>
<keyword evidence="8" id="KW-0460">Magnesium</keyword>
<evidence type="ECO:0000256" key="8">
    <source>
        <dbReference type="ARBA" id="ARBA00022842"/>
    </source>
</evidence>
<dbReference type="Pfam" id="PF08242">
    <property type="entry name" value="Methyltransf_12"/>
    <property type="match status" value="1"/>
</dbReference>
<dbReference type="RefSeq" id="WP_378164605.1">
    <property type="nucleotide sequence ID" value="NZ_JBHSBU010000001.1"/>
</dbReference>
<keyword evidence="4" id="KW-0489">Methyltransferase</keyword>
<dbReference type="InterPro" id="IPR013217">
    <property type="entry name" value="Methyltransf_12"/>
</dbReference>
<evidence type="ECO:0000259" key="14">
    <source>
        <dbReference type="Pfam" id="PF12623"/>
    </source>
</evidence>
<feature type="domain" description="Methyltransferase type 12" evidence="13">
    <location>
        <begin position="317"/>
        <end position="407"/>
    </location>
</feature>
<evidence type="ECO:0000256" key="11">
    <source>
        <dbReference type="ARBA" id="ARBA00035025"/>
    </source>
</evidence>
<organism evidence="15 16">
    <name type="scientific">Chitinimonas lacunae</name>
    <dbReference type="NCBI Taxonomy" id="1963018"/>
    <lineage>
        <taxon>Bacteria</taxon>
        <taxon>Pseudomonadati</taxon>
        <taxon>Pseudomonadota</taxon>
        <taxon>Betaproteobacteria</taxon>
        <taxon>Neisseriales</taxon>
        <taxon>Chitinibacteraceae</taxon>
        <taxon>Chitinimonas</taxon>
    </lineage>
</organism>
<comment type="cofactor">
    <cofactor evidence="1">
        <name>Mg(2+)</name>
        <dbReference type="ChEBI" id="CHEBI:18420"/>
    </cofactor>
</comment>
<evidence type="ECO:0000256" key="9">
    <source>
        <dbReference type="ARBA" id="ARBA00022884"/>
    </source>
</evidence>
<sequence>MLITLSTTHQPASDLGYLLHKHPAKLQRFEQAFGTALVFYPEATETRCTAALLVDIDPVRLVRGRGQQEGLLEQYVNDRPYAASSLLAVALGDVFRSALAGRCQERPALVDQPLPLTVELPVVPCRGDRGLLEALFEPLGYQIEARALPYDPAFPAWGDSPYFSLTLHSRTTLRTLLSHLYVLLPVLDNDKHYWIGDAEVDKLLRHGSDWLGAHPHKALIARRYLKHQGRLTRLALMRLVDEMAVEDSEQTAASADTPAFEVSALSTASAIPTPAPASGLASEPTTGSMAEPALSLNQRRLEAVRTLIAGSGACHILDVGCGDGKLLTELARHSRAGQRLVGLDASSRALEIAADRLSRLTPGQRERVSLLHGSLTYRDARIEGFDLAACIEVIEHLDPGRVAMLTRVLFGHARPRRVLLSTPNRDYNVRYPNLRAGALRHADHRFEWSRAEFAAWAAGVARDHGYSYELAGIGEADAELGHPTQIAIFCIDDARAIGA</sequence>
<dbReference type="Gene3D" id="3.30.1610.20">
    <property type="entry name" value="Hen1, N-terminal domain"/>
    <property type="match status" value="1"/>
</dbReference>
<dbReference type="Proteomes" id="UP001595791">
    <property type="component" value="Unassembled WGS sequence"/>
</dbReference>
<evidence type="ECO:0000256" key="5">
    <source>
        <dbReference type="ARBA" id="ARBA00022679"/>
    </source>
</evidence>
<dbReference type="Gene3D" id="3.40.50.150">
    <property type="entry name" value="Vaccinia Virus protein VP39"/>
    <property type="match status" value="1"/>
</dbReference>
<evidence type="ECO:0000256" key="12">
    <source>
        <dbReference type="ARBA" id="ARBA00048418"/>
    </source>
</evidence>
<evidence type="ECO:0000256" key="2">
    <source>
        <dbReference type="ARBA" id="ARBA00009026"/>
    </source>
</evidence>
<dbReference type="InterPro" id="IPR026610">
    <property type="entry name" value="Hen1"/>
</dbReference>
<comment type="caution">
    <text evidence="15">The sequence shown here is derived from an EMBL/GenBank/DDBJ whole genome shotgun (WGS) entry which is preliminary data.</text>
</comment>
<dbReference type="InterPro" id="IPR038546">
    <property type="entry name" value="Hen1_N_sf"/>
</dbReference>
<keyword evidence="7" id="KW-0479">Metal-binding</keyword>
<evidence type="ECO:0000256" key="6">
    <source>
        <dbReference type="ARBA" id="ARBA00022691"/>
    </source>
</evidence>
<keyword evidence="16" id="KW-1185">Reference proteome</keyword>
<name>A0ABV8MSQ4_9NEIS</name>